<proteinExistence type="predicted"/>
<keyword evidence="1" id="KW-0732">Signal</keyword>
<keyword evidence="3" id="KW-1185">Reference proteome</keyword>
<feature type="chain" id="PRO_5004105244" description="Secreted protein" evidence="1">
    <location>
        <begin position="28"/>
        <end position="121"/>
    </location>
</feature>
<sequence length="121" mass="13361">MTKRFGRRTLFAFALAAGSTCAGVAIAQELPANDYPTVARADYVYACMAVNGQTRDVLEKCSCSIDEIANILPYSEYEEAETLISVGLKGGENVAWTKIPQMQEKVKNMRRAQVEGELRCF</sequence>
<feature type="signal peptide" evidence="1">
    <location>
        <begin position="1"/>
        <end position="27"/>
    </location>
</feature>
<dbReference type="eggNOG" id="ENOG5032RK3">
    <property type="taxonomic scope" value="Bacteria"/>
</dbReference>
<organism evidence="2 3">
    <name type="scientific">Hyphomicrobium denitrificans 1NES1</name>
    <dbReference type="NCBI Taxonomy" id="670307"/>
    <lineage>
        <taxon>Bacteria</taxon>
        <taxon>Pseudomonadati</taxon>
        <taxon>Pseudomonadota</taxon>
        <taxon>Alphaproteobacteria</taxon>
        <taxon>Hyphomicrobiales</taxon>
        <taxon>Hyphomicrobiaceae</taxon>
        <taxon>Hyphomicrobium</taxon>
    </lineage>
</organism>
<evidence type="ECO:0000256" key="1">
    <source>
        <dbReference type="SAM" id="SignalP"/>
    </source>
</evidence>
<name>N0BC02_9HYPH</name>
<evidence type="ECO:0000313" key="2">
    <source>
        <dbReference type="EMBL" id="AGK57665.1"/>
    </source>
</evidence>
<evidence type="ECO:0008006" key="4">
    <source>
        <dbReference type="Google" id="ProtNLM"/>
    </source>
</evidence>
<protein>
    <recommendedName>
        <fullName evidence="4">Secreted protein</fullName>
    </recommendedName>
</protein>
<evidence type="ECO:0000313" key="3">
    <source>
        <dbReference type="Proteomes" id="UP000005952"/>
    </source>
</evidence>
<accession>N0BC02</accession>
<dbReference type="STRING" id="670307.HYPDE_29953"/>
<dbReference type="RefSeq" id="WP_015597700.1">
    <property type="nucleotide sequence ID" value="NC_021172.1"/>
</dbReference>
<dbReference type="HOGENOM" id="CLU_154406_1_0_5"/>
<dbReference type="Proteomes" id="UP000005952">
    <property type="component" value="Chromosome"/>
</dbReference>
<dbReference type="KEGG" id="hdt:HYPDE_29953"/>
<dbReference type="EMBL" id="CP005587">
    <property type="protein sequence ID" value="AGK57665.1"/>
    <property type="molecule type" value="Genomic_DNA"/>
</dbReference>
<reference evidence="2 3" key="1">
    <citation type="journal article" date="2013" name="Genome Announc.">
        <title>Genome sequences for three denitrifying bacterial strains isolated from a uranium- and nitrate-contaminated subsurface environment.</title>
        <authorList>
            <person name="Venkatramanan R."/>
            <person name="Prakash O."/>
            <person name="Woyke T."/>
            <person name="Chain P."/>
            <person name="Goodwin L.A."/>
            <person name="Watson D."/>
            <person name="Brooks S."/>
            <person name="Kostka J.E."/>
            <person name="Green S.J."/>
        </authorList>
    </citation>
    <scope>NUCLEOTIDE SEQUENCE [LARGE SCALE GENOMIC DNA]</scope>
    <source>
        <strain evidence="2 3">1NES1</strain>
    </source>
</reference>
<gene>
    <name evidence="2" type="ORF">HYPDE_29953</name>
</gene>
<dbReference type="AlphaFoldDB" id="N0BC02"/>